<reference evidence="3 4" key="1">
    <citation type="submission" date="2018-07" db="EMBL/GenBank/DDBJ databases">
        <title>Halomonas rutogse sp. nov., isolated from Lake TangqianCo on Tibetan Plateau.</title>
        <authorList>
            <person name="Lu H."/>
            <person name="Xing P."/>
            <person name="Wu Q."/>
        </authorList>
    </citation>
    <scope>NUCLEOTIDE SEQUENCE [LARGE SCALE GENOMIC DNA]</scope>
    <source>
        <strain evidence="3 4">TQ8S</strain>
    </source>
</reference>
<dbReference type="OrthoDB" id="9787933at2"/>
<keyword evidence="4" id="KW-1185">Reference proteome</keyword>
<dbReference type="AlphaFoldDB" id="A0A368U7X0"/>
<dbReference type="PANTHER" id="PTHR22946:SF0">
    <property type="entry name" value="DIENELACTONE HYDROLASE DOMAIN-CONTAINING PROTEIN"/>
    <property type="match status" value="1"/>
</dbReference>
<dbReference type="InterPro" id="IPR050261">
    <property type="entry name" value="FrsA_esterase"/>
</dbReference>
<feature type="chain" id="PRO_5016736782" evidence="1">
    <location>
        <begin position="24"/>
        <end position="258"/>
    </location>
</feature>
<proteinExistence type="predicted"/>
<feature type="signal peptide" evidence="1">
    <location>
        <begin position="1"/>
        <end position="23"/>
    </location>
</feature>
<comment type="caution">
    <text evidence="3">The sequence shown here is derived from an EMBL/GenBank/DDBJ whole genome shotgun (WGS) entry which is preliminary data.</text>
</comment>
<keyword evidence="1" id="KW-0732">Signal</keyword>
<evidence type="ECO:0000313" key="3">
    <source>
        <dbReference type="EMBL" id="RCV92576.1"/>
    </source>
</evidence>
<accession>A0A368U7X0</accession>
<dbReference type="RefSeq" id="WP_114486197.1">
    <property type="nucleotide sequence ID" value="NZ_CBCSHM010000014.1"/>
</dbReference>
<protein>
    <submittedName>
        <fullName evidence="3">Dienelactone hydrolase family protein</fullName>
    </submittedName>
</protein>
<dbReference type="SUPFAM" id="SSF53474">
    <property type="entry name" value="alpha/beta-Hydrolases"/>
    <property type="match status" value="1"/>
</dbReference>
<dbReference type="EMBL" id="QPIJ01000011">
    <property type="protein sequence ID" value="RCV92576.1"/>
    <property type="molecule type" value="Genomic_DNA"/>
</dbReference>
<dbReference type="Proteomes" id="UP000253204">
    <property type="component" value="Unassembled WGS sequence"/>
</dbReference>
<dbReference type="PANTHER" id="PTHR22946">
    <property type="entry name" value="DIENELACTONE HYDROLASE DOMAIN-CONTAINING PROTEIN-RELATED"/>
    <property type="match status" value="1"/>
</dbReference>
<dbReference type="Pfam" id="PF01738">
    <property type="entry name" value="DLH"/>
    <property type="match status" value="1"/>
</dbReference>
<evidence type="ECO:0000256" key="1">
    <source>
        <dbReference type="SAM" id="SignalP"/>
    </source>
</evidence>
<keyword evidence="3" id="KW-0378">Hydrolase</keyword>
<dbReference type="Gene3D" id="3.40.50.1820">
    <property type="entry name" value="alpha/beta hydrolase"/>
    <property type="match status" value="1"/>
</dbReference>
<dbReference type="InterPro" id="IPR029058">
    <property type="entry name" value="AB_hydrolase_fold"/>
</dbReference>
<feature type="domain" description="Dienelactone hydrolase" evidence="2">
    <location>
        <begin position="41"/>
        <end position="252"/>
    </location>
</feature>
<dbReference type="InterPro" id="IPR002925">
    <property type="entry name" value="Dienelactn_hydro"/>
</dbReference>
<name>A0A368U7X0_9GAMM</name>
<evidence type="ECO:0000259" key="2">
    <source>
        <dbReference type="Pfam" id="PF01738"/>
    </source>
</evidence>
<evidence type="ECO:0000313" key="4">
    <source>
        <dbReference type="Proteomes" id="UP000253204"/>
    </source>
</evidence>
<sequence length="258" mass="28293">MNSTRLLLTPLAAAFFLVGTAQAYEPTREDTTYSVEEETFAGYFAPAEGDSRGSVLIIHDWDGLDDYERLRADMLAQQGFDAFAVDLFGQGNRPQALEDKQAATNRLYEDRERMRQLILAGLEEARAQGAHDATVVIGYCFGGSAALEFARWVEAEGIQGYASFHGGLDTPEGQQYASDTPPILIAHGGADSMISMQDVAQLANELEAADVTYEIGVYSGAPHAFSVFGSDAYHERADQRSWDTFMVFLNDFLVESSQ</sequence>
<organism evidence="3 4">
    <name type="scientific">Vreelandella rituensis</name>
    <dbReference type="NCBI Taxonomy" id="2282306"/>
    <lineage>
        <taxon>Bacteria</taxon>
        <taxon>Pseudomonadati</taxon>
        <taxon>Pseudomonadota</taxon>
        <taxon>Gammaproteobacteria</taxon>
        <taxon>Oceanospirillales</taxon>
        <taxon>Halomonadaceae</taxon>
        <taxon>Vreelandella</taxon>
    </lineage>
</organism>
<dbReference type="GO" id="GO:0016787">
    <property type="term" value="F:hydrolase activity"/>
    <property type="evidence" value="ECO:0007669"/>
    <property type="project" value="UniProtKB-KW"/>
</dbReference>
<gene>
    <name evidence="3" type="ORF">DU506_06850</name>
</gene>